<dbReference type="Proteomes" id="UP000001845">
    <property type="component" value="Chromosome"/>
</dbReference>
<evidence type="ECO:0000256" key="3">
    <source>
        <dbReference type="ARBA" id="ARBA00022475"/>
    </source>
</evidence>
<feature type="transmembrane region" description="Helical" evidence="11">
    <location>
        <begin position="112"/>
        <end position="129"/>
    </location>
</feature>
<organism evidence="12 13">
    <name type="scientific">Mycoplasma crocodyli (strain ATCC 51981 / MP145)</name>
    <dbReference type="NCBI Taxonomy" id="512564"/>
    <lineage>
        <taxon>Bacteria</taxon>
        <taxon>Bacillati</taxon>
        <taxon>Mycoplasmatota</taxon>
        <taxon>Mollicutes</taxon>
        <taxon>Mycoplasmataceae</taxon>
        <taxon>Mycoplasma</taxon>
    </lineage>
</organism>
<keyword evidence="8 11" id="KW-0472">Membrane</keyword>
<evidence type="ECO:0000256" key="4">
    <source>
        <dbReference type="ARBA" id="ARBA00022519"/>
    </source>
</evidence>
<dbReference type="InterPro" id="IPR001851">
    <property type="entry name" value="ABC_transp_permease"/>
</dbReference>
<reference evidence="12 13" key="3">
    <citation type="journal article" date="2011" name="J. Bacteriol.">
        <title>Genome sequences of Mycoplasma alligatoris A21JP2T and Mycoplasma crocodyli MP145T.</title>
        <authorList>
            <person name="Brown D.R."/>
            <person name="Farmerie W.G."/>
            <person name="May M."/>
            <person name="Benders G.A."/>
            <person name="Durkin A.S."/>
            <person name="Hlavinka K."/>
            <person name="Hostetler J."/>
            <person name="Jackson J."/>
            <person name="Johnson J."/>
            <person name="Miller R.H."/>
            <person name="Paralanov V."/>
            <person name="Radune D."/>
            <person name="Szczypinski B."/>
            <person name="Glass J.I."/>
        </authorList>
    </citation>
    <scope>NUCLEOTIDE SEQUENCE [LARGE SCALE GENOMIC DNA]</scope>
    <source>
        <strain evidence="13">ATCC 51981 / MP145</strain>
    </source>
</reference>
<feature type="transmembrane region" description="Helical" evidence="11">
    <location>
        <begin position="328"/>
        <end position="348"/>
    </location>
</feature>
<feature type="transmembrane region" description="Helical" evidence="11">
    <location>
        <begin position="164"/>
        <end position="182"/>
    </location>
</feature>
<evidence type="ECO:0000256" key="9">
    <source>
        <dbReference type="ARBA" id="ARBA00035611"/>
    </source>
</evidence>
<dbReference type="KEGG" id="mcd:MCRO_0183"/>
<feature type="transmembrane region" description="Helical" evidence="11">
    <location>
        <begin position="279"/>
        <end position="296"/>
    </location>
</feature>
<protein>
    <recommendedName>
        <fullName evidence="10">Xylose transport system permease protein XylH</fullName>
    </recommendedName>
</protein>
<feature type="transmembrane region" description="Helical" evidence="11">
    <location>
        <begin position="251"/>
        <end position="273"/>
    </location>
</feature>
<dbReference type="STRING" id="512564.MCRO_0183"/>
<comment type="subcellular location">
    <subcellularLocation>
        <location evidence="1">Cell membrane</location>
        <topology evidence="1">Multi-pass membrane protein</topology>
    </subcellularLocation>
</comment>
<feature type="transmembrane region" description="Helical" evidence="11">
    <location>
        <begin position="135"/>
        <end position="157"/>
    </location>
</feature>
<feature type="transmembrane region" description="Helical" evidence="11">
    <location>
        <begin position="59"/>
        <end position="77"/>
    </location>
</feature>
<evidence type="ECO:0000256" key="11">
    <source>
        <dbReference type="SAM" id="Phobius"/>
    </source>
</evidence>
<dbReference type="eggNOG" id="COG4214">
    <property type="taxonomic scope" value="Bacteria"/>
</dbReference>
<evidence type="ECO:0000256" key="8">
    <source>
        <dbReference type="ARBA" id="ARBA00023136"/>
    </source>
</evidence>
<dbReference type="PANTHER" id="PTHR32196">
    <property type="entry name" value="ABC TRANSPORTER PERMEASE PROTEIN YPHD-RELATED-RELATED"/>
    <property type="match status" value="1"/>
</dbReference>
<evidence type="ECO:0000256" key="5">
    <source>
        <dbReference type="ARBA" id="ARBA00022597"/>
    </source>
</evidence>
<dbReference type="Pfam" id="PF02653">
    <property type="entry name" value="BPD_transp_2"/>
    <property type="match status" value="1"/>
</dbReference>
<dbReference type="GO" id="GO:0022857">
    <property type="term" value="F:transmembrane transporter activity"/>
    <property type="evidence" value="ECO:0007669"/>
    <property type="project" value="InterPro"/>
</dbReference>
<feature type="transmembrane region" description="Helical" evidence="11">
    <location>
        <begin position="368"/>
        <end position="392"/>
    </location>
</feature>
<dbReference type="GO" id="GO:0005886">
    <property type="term" value="C:plasma membrane"/>
    <property type="evidence" value="ECO:0007669"/>
    <property type="project" value="UniProtKB-SubCell"/>
</dbReference>
<keyword evidence="5" id="KW-0762">Sugar transport</keyword>
<proteinExistence type="predicted"/>
<keyword evidence="4" id="KW-0997">Cell inner membrane</keyword>
<sequence>MENKQNIMDKIREGVDNTANIISKAFKPMNDLLKKMFAIPMQNKYFAASVKHLQKFSMYYILILIFIIFTIFSSGNLLQPDQIVLLIKNNSYILLLALPMTLVIISGNIDLSVGNVMGFMGFVAVIIYNSTGQSILLTIFLTMLAGLLLGMTHGILIGFLRIPAFIITLGSMLAFNGARIAITNGAPLFPKEGFDSTFVQGVIGSIPDIRIANRFFLVAFLVIMVFTISLVALRVFSYFRKTKMKLHVENWVTFLIKTVLYFAFGTGLAIYIALSSLGLQYFILYIIIAVLLFVFVSKFTTYGRSVYAIGGNRKAAQLSGMDPRKTNFITFSIMGAMIGLASIVFTAISNSATATAGVGFELFAISSVFVGGASVWGGIGSITGTVIGSFILQVINQGMQIKAVPVYSQEIAKGLILIAAVGYDVFSHRKIS</sequence>
<reference key="2">
    <citation type="submission" date="2010-03" db="EMBL/GenBank/DDBJ databases">
        <authorList>
            <person name="Ma Z."/>
            <person name="Wang X."/>
            <person name="Liu H."/>
        </authorList>
    </citation>
    <scope>NUCLEOTIDE SEQUENCE</scope>
    <source>
        <strain>MP145</strain>
    </source>
</reference>
<evidence type="ECO:0000256" key="1">
    <source>
        <dbReference type="ARBA" id="ARBA00004651"/>
    </source>
</evidence>
<evidence type="ECO:0000256" key="10">
    <source>
        <dbReference type="ARBA" id="ARBA00035686"/>
    </source>
</evidence>
<keyword evidence="2" id="KW-0813">Transport</keyword>
<keyword evidence="13" id="KW-1185">Reference proteome</keyword>
<dbReference type="CDD" id="cd06579">
    <property type="entry name" value="TM_PBP1_transp_AraH_like"/>
    <property type="match status" value="1"/>
</dbReference>
<evidence type="ECO:0000256" key="7">
    <source>
        <dbReference type="ARBA" id="ARBA00022989"/>
    </source>
</evidence>
<keyword evidence="7 11" id="KW-1133">Transmembrane helix</keyword>
<gene>
    <name evidence="12" type="ordered locus">MCRO_0183</name>
</gene>
<comment type="function">
    <text evidence="9">Part of the binding-protein-dependent transport system for D-xylose. Probably responsible for the translocation of the substrate across the membrane.</text>
</comment>
<feature type="transmembrane region" description="Helical" evidence="11">
    <location>
        <begin position="83"/>
        <end position="105"/>
    </location>
</feature>
<accession>D5E506</accession>
<dbReference type="RefSeq" id="WP_013054796.1">
    <property type="nucleotide sequence ID" value="NC_014014.1"/>
</dbReference>
<dbReference type="HOGENOM" id="CLU_028880_2_0_14"/>
<keyword evidence="6 11" id="KW-0812">Transmembrane</keyword>
<dbReference type="OrthoDB" id="9813906at2"/>
<feature type="transmembrane region" description="Helical" evidence="11">
    <location>
        <begin position="215"/>
        <end position="239"/>
    </location>
</feature>
<evidence type="ECO:0000313" key="12">
    <source>
        <dbReference type="EMBL" id="ADE20020.1"/>
    </source>
</evidence>
<name>D5E506_MYCCM</name>
<evidence type="ECO:0000313" key="13">
    <source>
        <dbReference type="Proteomes" id="UP000001845"/>
    </source>
</evidence>
<reference evidence="13" key="1">
    <citation type="submission" date="2010-03" db="EMBL/GenBank/DDBJ databases">
        <title>The complete genome of Mycoplasma crocodyli MP145.</title>
        <authorList>
            <person name="Glass J.I."/>
            <person name="Durkin A.S."/>
            <person name="Hostetler J."/>
            <person name="Jackson J."/>
            <person name="Johnson J."/>
            <person name="May M.A."/>
            <person name="Paralanov V."/>
            <person name="Radune D."/>
            <person name="Szczypinski B."/>
            <person name="Brown D.R."/>
        </authorList>
    </citation>
    <scope>NUCLEOTIDE SEQUENCE [LARGE SCALE GENOMIC DNA]</scope>
    <source>
        <strain evidence="13">ATCC 51981 / MP145</strain>
    </source>
</reference>
<dbReference type="EMBL" id="CP001991">
    <property type="protein sequence ID" value="ADE20020.1"/>
    <property type="molecule type" value="Genomic_DNA"/>
</dbReference>
<dbReference type="PANTHER" id="PTHR32196:SF32">
    <property type="entry name" value="XYLOSE TRANSPORT SYSTEM PERMEASE PROTEIN XYLH"/>
    <property type="match status" value="1"/>
</dbReference>
<dbReference type="AlphaFoldDB" id="D5E506"/>
<evidence type="ECO:0000256" key="2">
    <source>
        <dbReference type="ARBA" id="ARBA00022448"/>
    </source>
</evidence>
<evidence type="ECO:0000256" key="6">
    <source>
        <dbReference type="ARBA" id="ARBA00022692"/>
    </source>
</evidence>
<keyword evidence="3" id="KW-1003">Cell membrane</keyword>